<evidence type="ECO:0000313" key="2">
    <source>
        <dbReference type="EMBL" id="RYC03329.1"/>
    </source>
</evidence>
<dbReference type="InterPro" id="IPR001842">
    <property type="entry name" value="Peptidase_M36"/>
</dbReference>
<proteinExistence type="predicted"/>
<dbReference type="AlphaFoldDB" id="A0A4Q2SHB7"/>
<dbReference type="GO" id="GO:0004222">
    <property type="term" value="F:metalloendopeptidase activity"/>
    <property type="evidence" value="ECO:0007669"/>
    <property type="project" value="InterPro"/>
</dbReference>
<accession>A0A4Q2SHB7</accession>
<reference evidence="2 3" key="1">
    <citation type="submission" date="2019-01" db="EMBL/GenBank/DDBJ databases">
        <title>Novel species of Nocardioides.</title>
        <authorList>
            <person name="Liu Q."/>
            <person name="X Y.-H."/>
        </authorList>
    </citation>
    <scope>NUCLEOTIDE SEQUENCE [LARGE SCALE GENOMIC DNA]</scope>
    <source>
        <strain evidence="2 3">HLT2-9</strain>
    </source>
</reference>
<organism evidence="2 3">
    <name type="scientific">Nocardioides zhouii</name>
    <dbReference type="NCBI Taxonomy" id="1168729"/>
    <lineage>
        <taxon>Bacteria</taxon>
        <taxon>Bacillati</taxon>
        <taxon>Actinomycetota</taxon>
        <taxon>Actinomycetes</taxon>
        <taxon>Propionibacteriales</taxon>
        <taxon>Nocardioidaceae</taxon>
        <taxon>Nocardioides</taxon>
    </lineage>
</organism>
<keyword evidence="3" id="KW-1185">Reference proteome</keyword>
<dbReference type="InterPro" id="IPR027268">
    <property type="entry name" value="Peptidase_M4/M1_CTD_sf"/>
</dbReference>
<evidence type="ECO:0000313" key="3">
    <source>
        <dbReference type="Proteomes" id="UP000291101"/>
    </source>
</evidence>
<sequence length="354" mass="38276">MTKPLALVTGLAAAALVAGSVAANPAIAAKPGSGSSTGTARIFMVNPIQSSGTQTLVDDKDSAGAVPESAYATVELRNLDGSGHLSGAWANVRTSTGTPAYSTSNAFLFNRDQDQFEQTMGYFWVNEAQEYLQSLGFGHGLPAILERPYDVRIGQYGLDNSYMWSKHDYIRLGKGGVDDAEDAEVIVHEYGHAIHDDQVEGFGEGLDAGAIGESFGDYFAVSVGLAAADRYDWPVAAAQACPMDWDAASYTSAPHCIRRFDTNRTVATRYNAIHADGQIWSQALWEIRGGYEALGKSTRDWDTTLIVSQFEYDPDTTWQAAAKATYLVAKLRDGQAAADLVRKKFADRKIEFTL</sequence>
<dbReference type="OrthoDB" id="5377264at2"/>
<dbReference type="SUPFAM" id="SSF55486">
    <property type="entry name" value="Metalloproteases ('zincins'), catalytic domain"/>
    <property type="match status" value="1"/>
</dbReference>
<dbReference type="Proteomes" id="UP000291101">
    <property type="component" value="Unassembled WGS sequence"/>
</dbReference>
<dbReference type="Pfam" id="PF02128">
    <property type="entry name" value="Peptidase_M36"/>
    <property type="match status" value="1"/>
</dbReference>
<gene>
    <name evidence="2" type="ORF">EUA94_21840</name>
</gene>
<dbReference type="GO" id="GO:0008270">
    <property type="term" value="F:zinc ion binding"/>
    <property type="evidence" value="ECO:0007669"/>
    <property type="project" value="InterPro"/>
</dbReference>
<dbReference type="EMBL" id="SDWV01000038">
    <property type="protein sequence ID" value="RYC03329.1"/>
    <property type="molecule type" value="Genomic_DNA"/>
</dbReference>
<dbReference type="GO" id="GO:0005615">
    <property type="term" value="C:extracellular space"/>
    <property type="evidence" value="ECO:0007669"/>
    <property type="project" value="InterPro"/>
</dbReference>
<keyword evidence="1" id="KW-0732">Signal</keyword>
<dbReference type="Gene3D" id="1.10.390.10">
    <property type="entry name" value="Neutral Protease Domain 2"/>
    <property type="match status" value="1"/>
</dbReference>
<protein>
    <submittedName>
        <fullName evidence="2">Bacillolysin</fullName>
    </submittedName>
</protein>
<name>A0A4Q2SHB7_9ACTN</name>
<feature type="signal peptide" evidence="1">
    <location>
        <begin position="1"/>
        <end position="28"/>
    </location>
</feature>
<comment type="caution">
    <text evidence="2">The sequence shown here is derived from an EMBL/GenBank/DDBJ whole genome shotgun (WGS) entry which is preliminary data.</text>
</comment>
<evidence type="ECO:0000256" key="1">
    <source>
        <dbReference type="SAM" id="SignalP"/>
    </source>
</evidence>
<feature type="chain" id="PRO_5020286949" evidence="1">
    <location>
        <begin position="29"/>
        <end position="354"/>
    </location>
</feature>